<keyword evidence="2" id="KW-1185">Reference proteome</keyword>
<dbReference type="RefSeq" id="WP_072913309.1">
    <property type="nucleotide sequence ID" value="NZ_FRAR01000013.1"/>
</dbReference>
<evidence type="ECO:0000313" key="1">
    <source>
        <dbReference type="EMBL" id="SHK42268.1"/>
    </source>
</evidence>
<gene>
    <name evidence="1" type="ORF">SAMN02745123_01798</name>
</gene>
<dbReference type="Proteomes" id="UP000183997">
    <property type="component" value="Unassembled WGS sequence"/>
</dbReference>
<sequence length="125" mass="14596">MKVIRSYLLQDLQLKSLLDNRDSIYLVEKPTEKKDDTYIVYFFKPITGGFVKDYQFEFRLISKDLHKLIAIQSRLINLLDDPRGEKIIKNSETVIRSTKLLNGGGQVKNENTGNYEMVVYFLCQI</sequence>
<reference evidence="2" key="1">
    <citation type="submission" date="2016-11" db="EMBL/GenBank/DDBJ databases">
        <authorList>
            <person name="Varghese N."/>
            <person name="Submissions S."/>
        </authorList>
    </citation>
    <scope>NUCLEOTIDE SEQUENCE [LARGE SCALE GENOMIC DNA]</scope>
    <source>
        <strain evidence="2">DSM 10349</strain>
    </source>
</reference>
<protein>
    <submittedName>
        <fullName evidence="1">Uncharacterized protein</fullName>
    </submittedName>
</protein>
<evidence type="ECO:0000313" key="2">
    <source>
        <dbReference type="Proteomes" id="UP000183997"/>
    </source>
</evidence>
<proteinExistence type="predicted"/>
<accession>A0A1M6SCN5</accession>
<dbReference type="AlphaFoldDB" id="A0A1M6SCN5"/>
<dbReference type="EMBL" id="FRAR01000013">
    <property type="protein sequence ID" value="SHK42268.1"/>
    <property type="molecule type" value="Genomic_DNA"/>
</dbReference>
<organism evidence="1 2">
    <name type="scientific">Desulforamulus aeronauticus DSM 10349</name>
    <dbReference type="NCBI Taxonomy" id="1121421"/>
    <lineage>
        <taxon>Bacteria</taxon>
        <taxon>Bacillati</taxon>
        <taxon>Bacillota</taxon>
        <taxon>Clostridia</taxon>
        <taxon>Eubacteriales</taxon>
        <taxon>Peptococcaceae</taxon>
        <taxon>Desulforamulus</taxon>
    </lineage>
</organism>
<dbReference type="OrthoDB" id="1808007at2"/>
<dbReference type="STRING" id="1121421.SAMN02745123_01798"/>
<name>A0A1M6SCN5_9FIRM</name>